<name>A0A7R8W377_9CRUS</name>
<protein>
    <submittedName>
        <fullName evidence="1">Uncharacterized protein</fullName>
    </submittedName>
</protein>
<evidence type="ECO:0000313" key="1">
    <source>
        <dbReference type="EMBL" id="CAD7222302.1"/>
    </source>
</evidence>
<reference evidence="1" key="1">
    <citation type="submission" date="2020-11" db="EMBL/GenBank/DDBJ databases">
        <authorList>
            <person name="Tran Van P."/>
        </authorList>
    </citation>
    <scope>NUCLEOTIDE SEQUENCE</scope>
</reference>
<organism evidence="1">
    <name type="scientific">Cyprideis torosa</name>
    <dbReference type="NCBI Taxonomy" id="163714"/>
    <lineage>
        <taxon>Eukaryota</taxon>
        <taxon>Metazoa</taxon>
        <taxon>Ecdysozoa</taxon>
        <taxon>Arthropoda</taxon>
        <taxon>Crustacea</taxon>
        <taxon>Oligostraca</taxon>
        <taxon>Ostracoda</taxon>
        <taxon>Podocopa</taxon>
        <taxon>Podocopida</taxon>
        <taxon>Cytherocopina</taxon>
        <taxon>Cytheroidea</taxon>
        <taxon>Cytherideidae</taxon>
        <taxon>Cyprideis</taxon>
    </lineage>
</organism>
<dbReference type="EMBL" id="OB660044">
    <property type="protein sequence ID" value="CAD7222302.1"/>
    <property type="molecule type" value="Genomic_DNA"/>
</dbReference>
<gene>
    <name evidence="1" type="ORF">CTOB1V02_LOCUS314</name>
</gene>
<dbReference type="AlphaFoldDB" id="A0A7R8W377"/>
<proteinExistence type="predicted"/>
<sequence length="179" mass="19867">MDDLTNPAEDVSEVAPYEPEEGEVFYEICPALRERFSDALTFNGIYDLETPSISRTLSCPGTMYPPSFTSCCSSGCCEPYTFTLIDLAYALVICLCLLLIVLVLVCCFHKRCPLYTTCLGANTATGRKLSAASTRRGIVAHREKPEELQTLNGMPDDELEPGQRMYTPKKVKIVPMDDM</sequence>
<accession>A0A7R8W377</accession>